<dbReference type="PROSITE" id="PS00670">
    <property type="entry name" value="D_2_HYDROXYACID_DH_2"/>
    <property type="match status" value="1"/>
</dbReference>
<dbReference type="InterPro" id="IPR006139">
    <property type="entry name" value="D-isomer_2_OHA_DH_cat_dom"/>
</dbReference>
<dbReference type="FunFam" id="3.40.50.720:FF:000050">
    <property type="entry name" value="D-lactate dehydrogenase"/>
    <property type="match status" value="1"/>
</dbReference>
<sequence>MVILKQTEYVQISLLFVTNLDYFIRILLYKSSTNREGIMLNIAFFSAKSYDEASFNKIKNHRDFEFHFHDFRLTSKTAKMAQGCEVVCAFVNDDLSAPVLKQLSLGGTKLIAMRCAGFDKVDLKAAKEFGLQVVRVPAYSPEAVAEHTVGMMMCLNRRLHKAYQRTRDANFNLEGLVGFNFHGKTVGVVGTGKIGIATMRIFKGLGMEILCYDPYENPLALEMGARYCSLEEIYAQADVISLHCPMSKENYHLLNENSFSQMKDGVMIINTSRGELLDSVAAIEALKQGKIGALGLDVYDNEKDLFFQDKSNDVIVDDVFRRLSACHNVLFTGHQAFLTHEALNNIASVTLSNVDAFFTGNPSGNELIN</sequence>
<dbReference type="Proteomes" id="UP000008152">
    <property type="component" value="Chromosome II"/>
</dbReference>
<feature type="domain" description="D-isomer specific 2-hydroxyacid dehydrogenase catalytic" evidence="5">
    <location>
        <begin position="44"/>
        <end position="366"/>
    </location>
</feature>
<dbReference type="PROSITE" id="PS00065">
    <property type="entry name" value="D_2_HYDROXYACID_DH_1"/>
    <property type="match status" value="1"/>
</dbReference>
<dbReference type="KEGG" id="vha:VIBHAR_06767"/>
<dbReference type="PANTHER" id="PTHR43026:SF1">
    <property type="entry name" value="2-HYDROXYACID DEHYDROGENASE HOMOLOG 1-RELATED"/>
    <property type="match status" value="1"/>
</dbReference>
<evidence type="ECO:0000313" key="7">
    <source>
        <dbReference type="EMBL" id="ABU74650.1"/>
    </source>
</evidence>
<dbReference type="GO" id="GO:0008720">
    <property type="term" value="F:D-lactate dehydrogenase (NAD+) activity"/>
    <property type="evidence" value="ECO:0007669"/>
    <property type="project" value="TreeGrafter"/>
</dbReference>
<protein>
    <recommendedName>
        <fullName evidence="9">D-lactate dehydrogenase</fullName>
    </recommendedName>
</protein>
<dbReference type="InterPro" id="IPR036291">
    <property type="entry name" value="NAD(P)-bd_dom_sf"/>
</dbReference>
<evidence type="ECO:0000313" key="8">
    <source>
        <dbReference type="Proteomes" id="UP000008152"/>
    </source>
</evidence>
<dbReference type="Pfam" id="PF02826">
    <property type="entry name" value="2-Hacid_dh_C"/>
    <property type="match status" value="1"/>
</dbReference>
<proteinExistence type="inferred from homology"/>
<comment type="similarity">
    <text evidence="1 4">Belongs to the D-isomer specific 2-hydroxyacid dehydrogenase family.</text>
</comment>
<evidence type="ECO:0000259" key="5">
    <source>
        <dbReference type="Pfam" id="PF00389"/>
    </source>
</evidence>
<dbReference type="PROSITE" id="PS00671">
    <property type="entry name" value="D_2_HYDROXYACID_DH_3"/>
    <property type="match status" value="1"/>
</dbReference>
<dbReference type="Pfam" id="PF00389">
    <property type="entry name" value="2-Hacid_dh"/>
    <property type="match status" value="1"/>
</dbReference>
<evidence type="ECO:0008006" key="9">
    <source>
        <dbReference type="Google" id="ProtNLM"/>
    </source>
</evidence>
<keyword evidence="3" id="KW-0520">NAD</keyword>
<dbReference type="InterPro" id="IPR058205">
    <property type="entry name" value="D-LDH-like"/>
</dbReference>
<name>A7N256_VIBC1</name>
<dbReference type="InterPro" id="IPR006140">
    <property type="entry name" value="D-isomer_DH_NAD-bd"/>
</dbReference>
<dbReference type="SUPFAM" id="SSF52283">
    <property type="entry name" value="Formate/glycerate dehydrogenase catalytic domain-like"/>
    <property type="match status" value="1"/>
</dbReference>
<evidence type="ECO:0000256" key="3">
    <source>
        <dbReference type="ARBA" id="ARBA00023027"/>
    </source>
</evidence>
<dbReference type="EMBL" id="CP000790">
    <property type="protein sequence ID" value="ABU74650.1"/>
    <property type="molecule type" value="Genomic_DNA"/>
</dbReference>
<gene>
    <name evidence="7" type="ordered locus">VIBHAR_06767</name>
</gene>
<dbReference type="Gene3D" id="3.40.50.720">
    <property type="entry name" value="NAD(P)-binding Rossmann-like Domain"/>
    <property type="match status" value="2"/>
</dbReference>
<dbReference type="CDD" id="cd12183">
    <property type="entry name" value="LDH_like_2"/>
    <property type="match status" value="1"/>
</dbReference>
<evidence type="ECO:0000256" key="2">
    <source>
        <dbReference type="ARBA" id="ARBA00023002"/>
    </source>
</evidence>
<evidence type="ECO:0000259" key="6">
    <source>
        <dbReference type="Pfam" id="PF02826"/>
    </source>
</evidence>
<dbReference type="PATRIC" id="fig|338187.36.peg.5610"/>
<reference evidence="7 8" key="1">
    <citation type="submission" date="2007-08" db="EMBL/GenBank/DDBJ databases">
        <authorList>
            <consortium name="The Vibrio harveyi Genome Sequencing Project"/>
            <person name="Bassler B."/>
            <person name="Clifton S.W."/>
            <person name="Fulton L."/>
            <person name="Delehaunty K."/>
            <person name="Fronick C."/>
            <person name="Harrison M."/>
            <person name="Markivic C."/>
            <person name="Fulton R."/>
            <person name="Tin-Wollam A.-M."/>
            <person name="Shah N."/>
            <person name="Pepin K."/>
            <person name="Nash W."/>
            <person name="Thiruvilangam P."/>
            <person name="Bhonagiri V."/>
            <person name="Waters C."/>
            <person name="Tu K.C."/>
            <person name="Irgon J."/>
            <person name="Wilson R.K."/>
        </authorList>
    </citation>
    <scope>NUCLEOTIDE SEQUENCE [LARGE SCALE GENOMIC DNA]</scope>
    <source>
        <strain evidence="8">ATCC BAA-1116 / BB120</strain>
    </source>
</reference>
<dbReference type="GO" id="GO:0051287">
    <property type="term" value="F:NAD binding"/>
    <property type="evidence" value="ECO:0007669"/>
    <property type="project" value="InterPro"/>
</dbReference>
<accession>A7N256</accession>
<organism evidence="7 8">
    <name type="scientific">Vibrio campbellii (strain ATCC BAA-1116)</name>
    <dbReference type="NCBI Taxonomy" id="2902295"/>
    <lineage>
        <taxon>Bacteria</taxon>
        <taxon>Pseudomonadati</taxon>
        <taxon>Pseudomonadota</taxon>
        <taxon>Gammaproteobacteria</taxon>
        <taxon>Vibrionales</taxon>
        <taxon>Vibrionaceae</taxon>
        <taxon>Vibrio</taxon>
    </lineage>
</organism>
<feature type="domain" description="D-isomer specific 2-hydroxyacid dehydrogenase NAD-binding" evidence="6">
    <location>
        <begin position="149"/>
        <end position="336"/>
    </location>
</feature>
<evidence type="ECO:0000256" key="1">
    <source>
        <dbReference type="ARBA" id="ARBA00005854"/>
    </source>
</evidence>
<keyword evidence="2 4" id="KW-0560">Oxidoreductase</keyword>
<dbReference type="PANTHER" id="PTHR43026">
    <property type="entry name" value="2-HYDROXYACID DEHYDROGENASE HOMOLOG 1-RELATED"/>
    <property type="match status" value="1"/>
</dbReference>
<dbReference type="AlphaFoldDB" id="A7N256"/>
<dbReference type="InterPro" id="IPR029752">
    <property type="entry name" value="D-isomer_DH_CS1"/>
</dbReference>
<dbReference type="InterPro" id="IPR029753">
    <property type="entry name" value="D-isomer_DH_CS"/>
</dbReference>
<evidence type="ECO:0000256" key="4">
    <source>
        <dbReference type="RuleBase" id="RU003719"/>
    </source>
</evidence>
<dbReference type="SUPFAM" id="SSF51735">
    <property type="entry name" value="NAD(P)-binding Rossmann-fold domains"/>
    <property type="match status" value="1"/>
</dbReference>